<feature type="transmembrane region" description="Helical" evidence="1">
    <location>
        <begin position="48"/>
        <end position="68"/>
    </location>
</feature>
<name>A0A914I3H7_GLORO</name>
<dbReference type="Proteomes" id="UP000887572">
    <property type="component" value="Unplaced"/>
</dbReference>
<protein>
    <submittedName>
        <fullName evidence="4">Uncharacterized protein</fullName>
    </submittedName>
</protein>
<evidence type="ECO:0000256" key="2">
    <source>
        <dbReference type="SAM" id="SignalP"/>
    </source>
</evidence>
<evidence type="ECO:0000313" key="4">
    <source>
        <dbReference type="WBParaSite" id="Gr19_v10_g6534.t1"/>
    </source>
</evidence>
<proteinExistence type="predicted"/>
<reference evidence="4" key="1">
    <citation type="submission" date="2022-11" db="UniProtKB">
        <authorList>
            <consortium name="WormBaseParasite"/>
        </authorList>
    </citation>
    <scope>IDENTIFICATION</scope>
</reference>
<keyword evidence="3" id="KW-1185">Reference proteome</keyword>
<evidence type="ECO:0000256" key="1">
    <source>
        <dbReference type="SAM" id="Phobius"/>
    </source>
</evidence>
<accession>A0A914I3H7</accession>
<evidence type="ECO:0000313" key="3">
    <source>
        <dbReference type="Proteomes" id="UP000887572"/>
    </source>
</evidence>
<dbReference type="WBParaSite" id="Gr19_v10_g6534.t1">
    <property type="protein sequence ID" value="Gr19_v10_g6534.t1"/>
    <property type="gene ID" value="Gr19_v10_g6534"/>
</dbReference>
<organism evidence="3 4">
    <name type="scientific">Globodera rostochiensis</name>
    <name type="common">Golden nematode worm</name>
    <name type="synonym">Heterodera rostochiensis</name>
    <dbReference type="NCBI Taxonomy" id="31243"/>
    <lineage>
        <taxon>Eukaryota</taxon>
        <taxon>Metazoa</taxon>
        <taxon>Ecdysozoa</taxon>
        <taxon>Nematoda</taxon>
        <taxon>Chromadorea</taxon>
        <taxon>Rhabditida</taxon>
        <taxon>Tylenchina</taxon>
        <taxon>Tylenchomorpha</taxon>
        <taxon>Tylenchoidea</taxon>
        <taxon>Heteroderidae</taxon>
        <taxon>Heteroderinae</taxon>
        <taxon>Globodera</taxon>
    </lineage>
</organism>
<keyword evidence="1" id="KW-0812">Transmembrane</keyword>
<keyword evidence="2" id="KW-0732">Signal</keyword>
<dbReference type="AlphaFoldDB" id="A0A914I3H7"/>
<feature type="chain" id="PRO_5037640952" evidence="2">
    <location>
        <begin position="25"/>
        <end position="77"/>
    </location>
</feature>
<feature type="signal peptide" evidence="2">
    <location>
        <begin position="1"/>
        <end position="24"/>
    </location>
</feature>
<sequence length="77" mass="8085">MTPLRFVAVFLLIALFALVGLNNAQKGPENAADAFGEPNEAASPVKLMAMVGDIATIVLAIDTIAAIVTSAMERNER</sequence>
<keyword evidence="1" id="KW-1133">Transmembrane helix</keyword>
<keyword evidence="1" id="KW-0472">Membrane</keyword>